<name>A0AAN7CV23_9PEZI</name>
<feature type="chain" id="PRO_5042921552" description="Secreted protein" evidence="1">
    <location>
        <begin position="19"/>
        <end position="90"/>
    </location>
</feature>
<evidence type="ECO:0000256" key="1">
    <source>
        <dbReference type="SAM" id="SignalP"/>
    </source>
</evidence>
<dbReference type="EMBL" id="MU857648">
    <property type="protein sequence ID" value="KAK4247767.1"/>
    <property type="molecule type" value="Genomic_DNA"/>
</dbReference>
<reference evidence="2" key="2">
    <citation type="submission" date="2023-05" db="EMBL/GenBank/DDBJ databases">
        <authorList>
            <consortium name="Lawrence Berkeley National Laboratory"/>
            <person name="Steindorff A."/>
            <person name="Hensen N."/>
            <person name="Bonometti L."/>
            <person name="Westerberg I."/>
            <person name="Brannstrom I.O."/>
            <person name="Guillou S."/>
            <person name="Cros-Aarteil S."/>
            <person name="Calhoun S."/>
            <person name="Haridas S."/>
            <person name="Kuo A."/>
            <person name="Mondo S."/>
            <person name="Pangilinan J."/>
            <person name="Riley R."/>
            <person name="Labutti K."/>
            <person name="Andreopoulos B."/>
            <person name="Lipzen A."/>
            <person name="Chen C."/>
            <person name="Yanf M."/>
            <person name="Daum C."/>
            <person name="Ng V."/>
            <person name="Clum A."/>
            <person name="Ohm R."/>
            <person name="Martin F."/>
            <person name="Silar P."/>
            <person name="Natvig D."/>
            <person name="Lalanne C."/>
            <person name="Gautier V."/>
            <person name="Ament-Velasquez S.L."/>
            <person name="Kruys A."/>
            <person name="Hutchinson M.I."/>
            <person name="Powell A.J."/>
            <person name="Barry K."/>
            <person name="Miller A.N."/>
            <person name="Grigoriev I.V."/>
            <person name="Debuchy R."/>
            <person name="Gladieux P."/>
            <person name="Thoren M.H."/>
            <person name="Johannesson H."/>
        </authorList>
    </citation>
    <scope>NUCLEOTIDE SEQUENCE</scope>
    <source>
        <strain evidence="2">CBS 359.72</strain>
    </source>
</reference>
<keyword evidence="1" id="KW-0732">Signal</keyword>
<evidence type="ECO:0000313" key="3">
    <source>
        <dbReference type="Proteomes" id="UP001303647"/>
    </source>
</evidence>
<dbReference type="AlphaFoldDB" id="A0AAN7CV23"/>
<dbReference type="Proteomes" id="UP001303647">
    <property type="component" value="Unassembled WGS sequence"/>
</dbReference>
<accession>A0AAN7CV23</accession>
<gene>
    <name evidence="2" type="ORF">C7999DRAFT_31844</name>
</gene>
<evidence type="ECO:0008006" key="4">
    <source>
        <dbReference type="Google" id="ProtNLM"/>
    </source>
</evidence>
<comment type="caution">
    <text evidence="2">The sequence shown here is derived from an EMBL/GenBank/DDBJ whole genome shotgun (WGS) entry which is preliminary data.</text>
</comment>
<feature type="signal peptide" evidence="1">
    <location>
        <begin position="1"/>
        <end position="18"/>
    </location>
</feature>
<keyword evidence="3" id="KW-1185">Reference proteome</keyword>
<proteinExistence type="predicted"/>
<organism evidence="2 3">
    <name type="scientific">Corynascus novoguineensis</name>
    <dbReference type="NCBI Taxonomy" id="1126955"/>
    <lineage>
        <taxon>Eukaryota</taxon>
        <taxon>Fungi</taxon>
        <taxon>Dikarya</taxon>
        <taxon>Ascomycota</taxon>
        <taxon>Pezizomycotina</taxon>
        <taxon>Sordariomycetes</taxon>
        <taxon>Sordariomycetidae</taxon>
        <taxon>Sordariales</taxon>
        <taxon>Chaetomiaceae</taxon>
        <taxon>Corynascus</taxon>
    </lineage>
</organism>
<reference evidence="2" key="1">
    <citation type="journal article" date="2023" name="Mol. Phylogenet. Evol.">
        <title>Genome-scale phylogeny and comparative genomics of the fungal order Sordariales.</title>
        <authorList>
            <person name="Hensen N."/>
            <person name="Bonometti L."/>
            <person name="Westerberg I."/>
            <person name="Brannstrom I.O."/>
            <person name="Guillou S."/>
            <person name="Cros-Aarteil S."/>
            <person name="Calhoun S."/>
            <person name="Haridas S."/>
            <person name="Kuo A."/>
            <person name="Mondo S."/>
            <person name="Pangilinan J."/>
            <person name="Riley R."/>
            <person name="LaButti K."/>
            <person name="Andreopoulos B."/>
            <person name="Lipzen A."/>
            <person name="Chen C."/>
            <person name="Yan M."/>
            <person name="Daum C."/>
            <person name="Ng V."/>
            <person name="Clum A."/>
            <person name="Steindorff A."/>
            <person name="Ohm R.A."/>
            <person name="Martin F."/>
            <person name="Silar P."/>
            <person name="Natvig D.O."/>
            <person name="Lalanne C."/>
            <person name="Gautier V."/>
            <person name="Ament-Velasquez S.L."/>
            <person name="Kruys A."/>
            <person name="Hutchinson M.I."/>
            <person name="Powell A.J."/>
            <person name="Barry K."/>
            <person name="Miller A.N."/>
            <person name="Grigoriev I.V."/>
            <person name="Debuchy R."/>
            <person name="Gladieux P."/>
            <person name="Hiltunen Thoren M."/>
            <person name="Johannesson H."/>
        </authorList>
    </citation>
    <scope>NUCLEOTIDE SEQUENCE</scope>
    <source>
        <strain evidence="2">CBS 359.72</strain>
    </source>
</reference>
<sequence length="90" mass="9672">MFLGFCSLFASLDGIVRSQAPASSVHASQKAAIPYLTLGPDPTTQALTDTGLALPQSRHRSERAKTVGGLFLLRKTSRHHWLGISIKADV</sequence>
<evidence type="ECO:0000313" key="2">
    <source>
        <dbReference type="EMBL" id="KAK4247767.1"/>
    </source>
</evidence>
<protein>
    <recommendedName>
        <fullName evidence="4">Secreted protein</fullName>
    </recommendedName>
</protein>